<dbReference type="NCBIfam" id="TIGR00756">
    <property type="entry name" value="PPR"/>
    <property type="match status" value="1"/>
</dbReference>
<name>A0AA36ILZ2_9DINO</name>
<dbReference type="AlphaFoldDB" id="A0AA36ILZ2"/>
<organism evidence="4 5">
    <name type="scientific">Effrenium voratum</name>
    <dbReference type="NCBI Taxonomy" id="2562239"/>
    <lineage>
        <taxon>Eukaryota</taxon>
        <taxon>Sar</taxon>
        <taxon>Alveolata</taxon>
        <taxon>Dinophyceae</taxon>
        <taxon>Suessiales</taxon>
        <taxon>Symbiodiniaceae</taxon>
        <taxon>Effrenium</taxon>
    </lineage>
</organism>
<feature type="repeat" description="PPR" evidence="2">
    <location>
        <begin position="140"/>
        <end position="174"/>
    </location>
</feature>
<evidence type="ECO:0000256" key="1">
    <source>
        <dbReference type="ARBA" id="ARBA00022737"/>
    </source>
</evidence>
<dbReference type="EMBL" id="CAUJNA010001820">
    <property type="protein sequence ID" value="CAJ1389168.1"/>
    <property type="molecule type" value="Genomic_DNA"/>
</dbReference>
<proteinExistence type="predicted"/>
<dbReference type="Proteomes" id="UP001178507">
    <property type="component" value="Unassembled WGS sequence"/>
</dbReference>
<evidence type="ECO:0000256" key="2">
    <source>
        <dbReference type="PROSITE-ProRule" id="PRU00708"/>
    </source>
</evidence>
<comment type="caution">
    <text evidence="4">The sequence shown here is derived from an EMBL/GenBank/DDBJ whole genome shotgun (WGS) entry which is preliminary data.</text>
</comment>
<keyword evidence="5" id="KW-1185">Reference proteome</keyword>
<dbReference type="PROSITE" id="PS51375">
    <property type="entry name" value="PPR"/>
    <property type="match status" value="1"/>
</dbReference>
<dbReference type="PANTHER" id="PTHR47447:SF17">
    <property type="entry name" value="OS12G0638900 PROTEIN"/>
    <property type="match status" value="1"/>
</dbReference>
<protein>
    <recommendedName>
        <fullName evidence="6">Sel1 repeat family protein</fullName>
    </recommendedName>
</protein>
<evidence type="ECO:0000313" key="4">
    <source>
        <dbReference type="EMBL" id="CAJ1389168.1"/>
    </source>
</evidence>
<feature type="non-terminal residue" evidence="4">
    <location>
        <position position="1"/>
    </location>
</feature>
<keyword evidence="1" id="KW-0677">Repeat</keyword>
<dbReference type="Pfam" id="PF01535">
    <property type="entry name" value="PPR"/>
    <property type="match status" value="1"/>
</dbReference>
<dbReference type="InterPro" id="IPR002885">
    <property type="entry name" value="PPR_rpt"/>
</dbReference>
<dbReference type="SUPFAM" id="SSF81901">
    <property type="entry name" value="HCP-like"/>
    <property type="match status" value="1"/>
</dbReference>
<accession>A0AA36ILZ2</accession>
<gene>
    <name evidence="4" type="ORF">EVOR1521_LOCUS14843</name>
</gene>
<keyword evidence="3" id="KW-0732">Signal</keyword>
<evidence type="ECO:0008006" key="6">
    <source>
        <dbReference type="Google" id="ProtNLM"/>
    </source>
</evidence>
<feature type="chain" id="PRO_5041324290" description="Sel1 repeat family protein" evidence="3">
    <location>
        <begin position="19"/>
        <end position="176"/>
    </location>
</feature>
<evidence type="ECO:0000313" key="5">
    <source>
        <dbReference type="Proteomes" id="UP001178507"/>
    </source>
</evidence>
<feature type="signal peptide" evidence="3">
    <location>
        <begin position="1"/>
        <end position="18"/>
    </location>
</feature>
<evidence type="ECO:0000256" key="3">
    <source>
        <dbReference type="SAM" id="SignalP"/>
    </source>
</evidence>
<reference evidence="4" key="1">
    <citation type="submission" date="2023-08" db="EMBL/GenBank/DDBJ databases">
        <authorList>
            <person name="Chen Y."/>
            <person name="Shah S."/>
            <person name="Dougan E. K."/>
            <person name="Thang M."/>
            <person name="Chan C."/>
        </authorList>
    </citation>
    <scope>NUCLEOTIDE SEQUENCE</scope>
</reference>
<dbReference type="InterPro" id="IPR011990">
    <property type="entry name" value="TPR-like_helical_dom_sf"/>
</dbReference>
<sequence length="176" mass="19692">MTGGLAAVLLAIVLLSRSHLYVMPRRPRDAKSREESPELSQRMDFALRGRREEEVRQCLQQAWARRLRLNVATFSPLIDQAAQRGDLQSAEEWFAKAKLFGAKRDEVELNAVVHAAVVQGNLSAAESWFNRAREYRVQADAVTLTCLVHACGQAGDAERAKHWYRAAPALGIEPNV</sequence>
<dbReference type="PANTHER" id="PTHR47447">
    <property type="entry name" value="OS03G0856100 PROTEIN"/>
    <property type="match status" value="1"/>
</dbReference>
<dbReference type="Gene3D" id="1.25.40.10">
    <property type="entry name" value="Tetratricopeptide repeat domain"/>
    <property type="match status" value="1"/>
</dbReference>